<accession>A0A7J9MXB3</accession>
<dbReference type="Proteomes" id="UP000593576">
    <property type="component" value="Unassembled WGS sequence"/>
</dbReference>
<organism evidence="1 2">
    <name type="scientific">Gossypium schwendimanii</name>
    <name type="common">Cotton</name>
    <dbReference type="NCBI Taxonomy" id="34291"/>
    <lineage>
        <taxon>Eukaryota</taxon>
        <taxon>Viridiplantae</taxon>
        <taxon>Streptophyta</taxon>
        <taxon>Embryophyta</taxon>
        <taxon>Tracheophyta</taxon>
        <taxon>Spermatophyta</taxon>
        <taxon>Magnoliopsida</taxon>
        <taxon>eudicotyledons</taxon>
        <taxon>Gunneridae</taxon>
        <taxon>Pentapetalae</taxon>
        <taxon>rosids</taxon>
        <taxon>malvids</taxon>
        <taxon>Malvales</taxon>
        <taxon>Malvaceae</taxon>
        <taxon>Malvoideae</taxon>
        <taxon>Gossypium</taxon>
    </lineage>
</organism>
<evidence type="ECO:0000313" key="1">
    <source>
        <dbReference type="EMBL" id="MBA0875692.1"/>
    </source>
</evidence>
<protein>
    <submittedName>
        <fullName evidence="1">Uncharacterized protein</fullName>
    </submittedName>
</protein>
<reference evidence="1 2" key="1">
    <citation type="journal article" date="2019" name="Genome Biol. Evol.">
        <title>Insights into the evolution of the New World diploid cottons (Gossypium, subgenus Houzingenia) based on genome sequencing.</title>
        <authorList>
            <person name="Grover C.E."/>
            <person name="Arick M.A. 2nd"/>
            <person name="Thrash A."/>
            <person name="Conover J.L."/>
            <person name="Sanders W.S."/>
            <person name="Peterson D.G."/>
            <person name="Frelichowski J.E."/>
            <person name="Scheffler J.A."/>
            <person name="Scheffler B.E."/>
            <person name="Wendel J.F."/>
        </authorList>
    </citation>
    <scope>NUCLEOTIDE SEQUENCE [LARGE SCALE GENOMIC DNA]</scope>
    <source>
        <strain evidence="1">1</strain>
        <tissue evidence="1">Leaf</tissue>
    </source>
</reference>
<dbReference type="EMBL" id="JABFAF010122919">
    <property type="protein sequence ID" value="MBA0875692.1"/>
    <property type="molecule type" value="Genomic_DNA"/>
</dbReference>
<evidence type="ECO:0000313" key="2">
    <source>
        <dbReference type="Proteomes" id="UP000593576"/>
    </source>
</evidence>
<dbReference type="AlphaFoldDB" id="A0A7J9MXB3"/>
<sequence length="44" mass="4951">MSQATSSLTHVMDPYGILQAIKVPDSLLEEVLEASQLYFFSLNY</sequence>
<comment type="caution">
    <text evidence="1">The sequence shown here is derived from an EMBL/GenBank/DDBJ whole genome shotgun (WGS) entry which is preliminary data.</text>
</comment>
<gene>
    <name evidence="1" type="ORF">Goshw_006029</name>
</gene>
<name>A0A7J9MXB3_GOSSC</name>
<proteinExistence type="predicted"/>
<keyword evidence="2" id="KW-1185">Reference proteome</keyword>